<dbReference type="AlphaFoldDB" id="A0A382LV60"/>
<proteinExistence type="predicted"/>
<dbReference type="EMBL" id="UINC01089486">
    <property type="protein sequence ID" value="SVC40629.1"/>
    <property type="molecule type" value="Genomic_DNA"/>
</dbReference>
<evidence type="ECO:0000313" key="2">
    <source>
        <dbReference type="EMBL" id="SVC40629.1"/>
    </source>
</evidence>
<feature type="compositionally biased region" description="Polar residues" evidence="1">
    <location>
        <begin position="57"/>
        <end position="66"/>
    </location>
</feature>
<organism evidence="2">
    <name type="scientific">marine metagenome</name>
    <dbReference type="NCBI Taxonomy" id="408172"/>
    <lineage>
        <taxon>unclassified sequences</taxon>
        <taxon>metagenomes</taxon>
        <taxon>ecological metagenomes</taxon>
    </lineage>
</organism>
<name>A0A382LV60_9ZZZZ</name>
<protein>
    <submittedName>
        <fullName evidence="2">Uncharacterized protein</fullName>
    </submittedName>
</protein>
<gene>
    <name evidence="2" type="ORF">METZ01_LOCUS293483</name>
</gene>
<reference evidence="2" key="1">
    <citation type="submission" date="2018-05" db="EMBL/GenBank/DDBJ databases">
        <authorList>
            <person name="Lanie J.A."/>
            <person name="Ng W.-L."/>
            <person name="Kazmierczak K.M."/>
            <person name="Andrzejewski T.M."/>
            <person name="Davidsen T.M."/>
            <person name="Wayne K.J."/>
            <person name="Tettelin H."/>
            <person name="Glass J.I."/>
            <person name="Rusch D."/>
            <person name="Podicherti R."/>
            <person name="Tsui H.-C.T."/>
            <person name="Winkler M.E."/>
        </authorList>
    </citation>
    <scope>NUCLEOTIDE SEQUENCE</scope>
</reference>
<sequence length="78" mass="8643">VSRSLNLYYSSSAIRSTIDNKYDQFSALANLMFEGCKQTKATTVLNSYAANFDPVETSDTTPTRIVSQDPGKSQLRID</sequence>
<accession>A0A382LV60</accession>
<feature type="region of interest" description="Disordered" evidence="1">
    <location>
        <begin position="56"/>
        <end position="78"/>
    </location>
</feature>
<feature type="non-terminal residue" evidence="2">
    <location>
        <position position="1"/>
    </location>
</feature>
<evidence type="ECO:0000256" key="1">
    <source>
        <dbReference type="SAM" id="MobiDB-lite"/>
    </source>
</evidence>